<keyword evidence="4 9" id="KW-0812">Transmembrane</keyword>
<feature type="transmembrane region" description="Helical" evidence="9">
    <location>
        <begin position="536"/>
        <end position="559"/>
    </location>
</feature>
<evidence type="ECO:0000256" key="4">
    <source>
        <dbReference type="ARBA" id="ARBA00022692"/>
    </source>
</evidence>
<gene>
    <name evidence="16" type="primary">mscK_3</name>
    <name evidence="16" type="ORF">K227x_61660</name>
</gene>
<dbReference type="EMBL" id="CP036525">
    <property type="protein sequence ID" value="QDT07738.1"/>
    <property type="molecule type" value="Genomic_DNA"/>
</dbReference>
<dbReference type="Gene3D" id="3.30.70.100">
    <property type="match status" value="1"/>
</dbReference>
<evidence type="ECO:0000313" key="17">
    <source>
        <dbReference type="Proteomes" id="UP000318538"/>
    </source>
</evidence>
<dbReference type="SUPFAM" id="SSF82861">
    <property type="entry name" value="Mechanosensitive channel protein MscS (YggB), transmembrane region"/>
    <property type="match status" value="1"/>
</dbReference>
<feature type="transmembrane region" description="Helical" evidence="9">
    <location>
        <begin position="496"/>
        <end position="515"/>
    </location>
</feature>
<feature type="transmembrane region" description="Helical" evidence="9">
    <location>
        <begin position="728"/>
        <end position="746"/>
    </location>
</feature>
<dbReference type="Proteomes" id="UP000318538">
    <property type="component" value="Chromosome"/>
</dbReference>
<evidence type="ECO:0000256" key="3">
    <source>
        <dbReference type="ARBA" id="ARBA00022475"/>
    </source>
</evidence>
<evidence type="ECO:0000256" key="10">
    <source>
        <dbReference type="SAM" id="SignalP"/>
    </source>
</evidence>
<evidence type="ECO:0000259" key="12">
    <source>
        <dbReference type="Pfam" id="PF12794"/>
    </source>
</evidence>
<feature type="signal peptide" evidence="10">
    <location>
        <begin position="1"/>
        <end position="23"/>
    </location>
</feature>
<keyword evidence="6 9" id="KW-0472">Membrane</keyword>
<feature type="transmembrane region" description="Helical" evidence="9">
    <location>
        <begin position="625"/>
        <end position="645"/>
    </location>
</feature>
<keyword evidence="3" id="KW-1003">Cell membrane</keyword>
<evidence type="ECO:0000256" key="6">
    <source>
        <dbReference type="ARBA" id="ARBA00023136"/>
    </source>
</evidence>
<dbReference type="InterPro" id="IPR010920">
    <property type="entry name" value="LSM_dom_sf"/>
</dbReference>
<dbReference type="Pfam" id="PF21082">
    <property type="entry name" value="MS_channel_3rd"/>
    <property type="match status" value="1"/>
</dbReference>
<dbReference type="InterPro" id="IPR025692">
    <property type="entry name" value="MscS_IM_dom1"/>
</dbReference>
<dbReference type="InterPro" id="IPR006685">
    <property type="entry name" value="MscS_channel_2nd"/>
</dbReference>
<organism evidence="16 17">
    <name type="scientific">Rubripirellula lacrimiformis</name>
    <dbReference type="NCBI Taxonomy" id="1930273"/>
    <lineage>
        <taxon>Bacteria</taxon>
        <taxon>Pseudomonadati</taxon>
        <taxon>Planctomycetota</taxon>
        <taxon>Planctomycetia</taxon>
        <taxon>Pirellulales</taxon>
        <taxon>Pirellulaceae</taxon>
        <taxon>Rubripirellula</taxon>
    </lineage>
</organism>
<dbReference type="SUPFAM" id="SSF82689">
    <property type="entry name" value="Mechanosensitive channel protein MscS (YggB), C-terminal domain"/>
    <property type="match status" value="1"/>
</dbReference>
<feature type="domain" description="Mechanosensitive ion channel MscS C-terminal" evidence="14">
    <location>
        <begin position="1028"/>
        <end position="1111"/>
    </location>
</feature>
<accession>A0A517NKR4</accession>
<name>A0A517NKR4_9BACT</name>
<evidence type="ECO:0000256" key="1">
    <source>
        <dbReference type="ARBA" id="ARBA00004651"/>
    </source>
</evidence>
<dbReference type="PANTHER" id="PTHR30347">
    <property type="entry name" value="POTASSIUM CHANNEL RELATED"/>
    <property type="match status" value="1"/>
</dbReference>
<feature type="transmembrane region" description="Helical" evidence="9">
    <location>
        <begin position="906"/>
        <end position="927"/>
    </location>
</feature>
<dbReference type="InterPro" id="IPR024393">
    <property type="entry name" value="MscS_porin"/>
</dbReference>
<evidence type="ECO:0000256" key="2">
    <source>
        <dbReference type="ARBA" id="ARBA00008017"/>
    </source>
</evidence>
<dbReference type="GO" id="GO:0008381">
    <property type="term" value="F:mechanosensitive monoatomic ion channel activity"/>
    <property type="evidence" value="ECO:0007669"/>
    <property type="project" value="UniProtKB-ARBA"/>
</dbReference>
<evidence type="ECO:0000256" key="8">
    <source>
        <dbReference type="SAM" id="MobiDB-lite"/>
    </source>
</evidence>
<evidence type="ECO:0000256" key="9">
    <source>
        <dbReference type="SAM" id="Phobius"/>
    </source>
</evidence>
<dbReference type="KEGG" id="rlc:K227x_61660"/>
<evidence type="ECO:0000256" key="5">
    <source>
        <dbReference type="ARBA" id="ARBA00022989"/>
    </source>
</evidence>
<dbReference type="Pfam" id="PF12794">
    <property type="entry name" value="MscS_TM"/>
    <property type="match status" value="1"/>
</dbReference>
<feature type="transmembrane region" description="Helical" evidence="9">
    <location>
        <begin position="939"/>
        <end position="967"/>
    </location>
</feature>
<dbReference type="Gene3D" id="2.30.30.60">
    <property type="match status" value="1"/>
</dbReference>
<dbReference type="SUPFAM" id="SSF50182">
    <property type="entry name" value="Sm-like ribonucleoproteins"/>
    <property type="match status" value="1"/>
</dbReference>
<dbReference type="InterPro" id="IPR049142">
    <property type="entry name" value="MS_channel_1st"/>
</dbReference>
<feature type="region of interest" description="Disordered" evidence="8">
    <location>
        <begin position="1127"/>
        <end position="1168"/>
    </location>
</feature>
<feature type="domain" description="Mechanosensitive ion channel transmembrane helices 2/3" evidence="15">
    <location>
        <begin position="915"/>
        <end position="953"/>
    </location>
</feature>
<keyword evidence="10" id="KW-0732">Signal</keyword>
<dbReference type="AlphaFoldDB" id="A0A517NKR4"/>
<evidence type="ECO:0000259" key="14">
    <source>
        <dbReference type="Pfam" id="PF21082"/>
    </source>
</evidence>
<feature type="transmembrane region" description="Helical" evidence="9">
    <location>
        <begin position="651"/>
        <end position="669"/>
    </location>
</feature>
<dbReference type="InterPro" id="IPR052702">
    <property type="entry name" value="MscS-like_channel"/>
</dbReference>
<feature type="coiled-coil region" evidence="7">
    <location>
        <begin position="236"/>
        <end position="270"/>
    </location>
</feature>
<evidence type="ECO:0000259" key="11">
    <source>
        <dbReference type="Pfam" id="PF00924"/>
    </source>
</evidence>
<feature type="domain" description="Mechanosensitive ion channel inner membrane" evidence="12">
    <location>
        <begin position="495"/>
        <end position="838"/>
    </location>
</feature>
<comment type="similarity">
    <text evidence="2">Belongs to the MscS (TC 1.A.23) family.</text>
</comment>
<feature type="transmembrane region" description="Helical" evidence="9">
    <location>
        <begin position="802"/>
        <end position="822"/>
    </location>
</feature>
<feature type="domain" description="Mechanosensitive ion channel MscS" evidence="11">
    <location>
        <begin position="955"/>
        <end position="1021"/>
    </location>
</feature>
<feature type="transmembrane region" description="Helical" evidence="9">
    <location>
        <begin position="571"/>
        <end position="592"/>
    </location>
</feature>
<feature type="compositionally biased region" description="Polar residues" evidence="8">
    <location>
        <begin position="113"/>
        <end position="124"/>
    </location>
</feature>
<dbReference type="Pfam" id="PF12795">
    <property type="entry name" value="MscS_porin"/>
    <property type="match status" value="1"/>
</dbReference>
<protein>
    <submittedName>
        <fullName evidence="16">Mechanosensitive channel MscK</fullName>
    </submittedName>
</protein>
<evidence type="ECO:0000256" key="7">
    <source>
        <dbReference type="SAM" id="Coils"/>
    </source>
</evidence>
<feature type="region of interest" description="Disordered" evidence="8">
    <location>
        <begin position="113"/>
        <end position="145"/>
    </location>
</feature>
<dbReference type="Pfam" id="PF00924">
    <property type="entry name" value="MS_channel_2nd"/>
    <property type="match status" value="1"/>
</dbReference>
<dbReference type="InterPro" id="IPR049278">
    <property type="entry name" value="MS_channel_C"/>
</dbReference>
<proteinExistence type="inferred from homology"/>
<sequence precursor="true">MAWCLAWIVAVGLTLTMPATARAQVVRSDADAAVVPSAGEITPAKIKDLQSQIDSATDIEDDVRTRLTGLLSQASDELSRAAKLEAAAQQDQALVESVQTRLQTTLNEIKAITDSQPASPSESATMPELESSLAKKMADAQQTKNRLSALQADITRRSDRRKQISLLQASHAERLAETEAQLNITPPSGESNWSASARTILQQAKMQALAAEPLAYQWELAKYDAEQAVDLPTQKVREAQAEVARNEAELEKLNQRIDQLRKSQAQSRVTDLRVAAGQIDDPVLQQQAIRNVELAEENQDVVKDIGIASARTDAVKQRLTTLATQEERTRQRVARVGLSGAIGLELRKQLSSLPNTRDIERQGSQRQEIMRKVELSRLQYEDDLTDLSKEKPNPNATEIETGIQADHEATLQSLGKNYDKYFQQLSDLDFSENQLIAATDSYRSFLNEHVLWIRSNGFFGWTDLREAAEQFRDLLLPSLWADVGRSLWIDVFSQPWLYGLGLLALLLLMPARYRGRNQLLAFGKSAERPTCTEFSITIRAALMTVTMAVAWPAVLMFLGWRLAASPLNTTFPVAVGRALIATGGVLTLLNVVRHSCREMGLAVAHFGWPKRAVELLKRRTRQLRFLFLPFVFLVVLLRELSAINANNALERLALSASLVILSWALLKILHPRRGILAEYLSRMPTAWITRTSNLWSWTIIGFPMLMAILILFGFYYTASELVWRFWHTMWLAVSLVALRAFVIRALQINHRKIRIQTIKDRRAQQIAAQTPGATPVVEQAVTGEALTLENEHDALRANSEQVLRILHSGLLMTGLLLMWFLWSGLFPAFGILDQVEFWNTERDIVVEIPADDGSMTRTTELRVVPVTLINLIAAALIGLVTFTLVRNVPGLIEIVILQKLPLEASFKFAIVTMCRYAILVVGLLLAFSAVGASWSKLQWLVAALTVGLGFGLQEIFGNFVSGIIILWERPIRIGDVVTLDAVSGTVSRIQMRATTISDWDRKEYIVPNKDFVTGRLLNWTRSDQVSRIVVHIGVAYGSNVRQAIDLLLAAANHHPRVMDDPAPSSTFDGFGDSTLNLSLRCFVPNLEGRLDVISEINLAIDDTFKQAGIEIAFPQTDLHIRSVPAEWTVSSGPQPSAPATVTTRERTDASNYPVGEEIRAGSKSLSNE</sequence>
<keyword evidence="17" id="KW-1185">Reference proteome</keyword>
<dbReference type="RefSeq" id="WP_218933613.1">
    <property type="nucleotide sequence ID" value="NZ_CP036525.1"/>
</dbReference>
<dbReference type="InterPro" id="IPR023408">
    <property type="entry name" value="MscS_beta-dom_sf"/>
</dbReference>
<feature type="transmembrane region" description="Helical" evidence="9">
    <location>
        <begin position="863"/>
        <end position="885"/>
    </location>
</feature>
<dbReference type="Gene3D" id="1.10.287.1260">
    <property type="match status" value="1"/>
</dbReference>
<feature type="chain" id="PRO_5022210984" evidence="10">
    <location>
        <begin position="24"/>
        <end position="1168"/>
    </location>
</feature>
<dbReference type="PANTHER" id="PTHR30347:SF1">
    <property type="entry name" value="MECHANOSENSITIVE CHANNEL MSCK"/>
    <property type="match status" value="1"/>
</dbReference>
<keyword evidence="5 9" id="KW-1133">Transmembrane helix</keyword>
<feature type="transmembrane region" description="Helical" evidence="9">
    <location>
        <begin position="694"/>
        <end position="716"/>
    </location>
</feature>
<reference evidence="16 17" key="1">
    <citation type="submission" date="2019-02" db="EMBL/GenBank/DDBJ databases">
        <title>Deep-cultivation of Planctomycetes and their phenomic and genomic characterization uncovers novel biology.</title>
        <authorList>
            <person name="Wiegand S."/>
            <person name="Jogler M."/>
            <person name="Boedeker C."/>
            <person name="Pinto D."/>
            <person name="Vollmers J."/>
            <person name="Rivas-Marin E."/>
            <person name="Kohn T."/>
            <person name="Peeters S.H."/>
            <person name="Heuer A."/>
            <person name="Rast P."/>
            <person name="Oberbeckmann S."/>
            <person name="Bunk B."/>
            <person name="Jeske O."/>
            <person name="Meyerdierks A."/>
            <person name="Storesund J.E."/>
            <person name="Kallscheuer N."/>
            <person name="Luecker S."/>
            <person name="Lage O.M."/>
            <person name="Pohl T."/>
            <person name="Merkel B.J."/>
            <person name="Hornburger P."/>
            <person name="Mueller R.-W."/>
            <person name="Bruemmer F."/>
            <person name="Labrenz M."/>
            <person name="Spormann A.M."/>
            <person name="Op den Camp H."/>
            <person name="Overmann J."/>
            <person name="Amann R."/>
            <person name="Jetten M.S.M."/>
            <person name="Mascher T."/>
            <person name="Medema M.H."/>
            <person name="Devos D.P."/>
            <person name="Kaster A.-K."/>
            <person name="Ovreas L."/>
            <person name="Rohde M."/>
            <person name="Galperin M.Y."/>
            <person name="Jogler C."/>
        </authorList>
    </citation>
    <scope>NUCLEOTIDE SEQUENCE [LARGE SCALE GENOMIC DNA]</scope>
    <source>
        <strain evidence="16 17">K22_7</strain>
    </source>
</reference>
<keyword evidence="7" id="KW-0175">Coiled coil</keyword>
<dbReference type="InterPro" id="IPR011014">
    <property type="entry name" value="MscS_channel_TM-2"/>
</dbReference>
<comment type="subcellular location">
    <subcellularLocation>
        <location evidence="1">Cell membrane</location>
        <topology evidence="1">Multi-pass membrane protein</topology>
    </subcellularLocation>
</comment>
<evidence type="ECO:0000313" key="16">
    <source>
        <dbReference type="EMBL" id="QDT07738.1"/>
    </source>
</evidence>
<feature type="compositionally biased region" description="Polar residues" evidence="8">
    <location>
        <begin position="1128"/>
        <end position="1142"/>
    </location>
</feature>
<dbReference type="InterPro" id="IPR011066">
    <property type="entry name" value="MscS_channel_C_sf"/>
</dbReference>
<feature type="domain" description="Mechanosensitive ion channel MscS porin" evidence="13">
    <location>
        <begin position="53"/>
        <end position="286"/>
    </location>
</feature>
<evidence type="ECO:0000259" key="13">
    <source>
        <dbReference type="Pfam" id="PF12795"/>
    </source>
</evidence>
<evidence type="ECO:0000259" key="15">
    <source>
        <dbReference type="Pfam" id="PF21088"/>
    </source>
</evidence>
<dbReference type="GO" id="GO:0005886">
    <property type="term" value="C:plasma membrane"/>
    <property type="evidence" value="ECO:0007669"/>
    <property type="project" value="UniProtKB-SubCell"/>
</dbReference>
<dbReference type="Pfam" id="PF21088">
    <property type="entry name" value="MS_channel_1st"/>
    <property type="match status" value="1"/>
</dbReference>